<name>A0A2N5X679_9GAMM</name>
<dbReference type="EMBL" id="PKUS01000003">
    <property type="protein sequence ID" value="PLW69989.1"/>
    <property type="molecule type" value="Genomic_DNA"/>
</dbReference>
<keyword evidence="7" id="KW-1185">Reference proteome</keyword>
<dbReference type="NCBIfam" id="TIGR03002">
    <property type="entry name" value="outer_YhbN_LptA"/>
    <property type="match status" value="1"/>
</dbReference>
<dbReference type="InterPro" id="IPR005653">
    <property type="entry name" value="OstA-like_N"/>
</dbReference>
<accession>A0A2N5X679</accession>
<evidence type="ECO:0000256" key="4">
    <source>
        <dbReference type="HAMAP-Rule" id="MF_01914"/>
    </source>
</evidence>
<dbReference type="GO" id="GO:0001530">
    <property type="term" value="F:lipopolysaccharide binding"/>
    <property type="evidence" value="ECO:0007669"/>
    <property type="project" value="InterPro"/>
</dbReference>
<dbReference type="Pfam" id="PF03968">
    <property type="entry name" value="LptD_N"/>
    <property type="match status" value="1"/>
</dbReference>
<dbReference type="InterPro" id="IPR052037">
    <property type="entry name" value="LPS_export_LptA"/>
</dbReference>
<evidence type="ECO:0000313" key="6">
    <source>
        <dbReference type="EMBL" id="PLW69989.1"/>
    </source>
</evidence>
<comment type="subcellular location">
    <subcellularLocation>
        <location evidence="4">Periplasm</location>
    </subcellularLocation>
</comment>
<dbReference type="RefSeq" id="WP_075998594.1">
    <property type="nucleotide sequence ID" value="NZ_PKUS01000003.1"/>
</dbReference>
<dbReference type="GO" id="GO:0043165">
    <property type="term" value="P:Gram-negative-bacterium-type cell outer membrane assembly"/>
    <property type="evidence" value="ECO:0007669"/>
    <property type="project" value="UniProtKB-UniRule"/>
</dbReference>
<feature type="domain" description="Organic solvent tolerance-like N-terminal" evidence="5">
    <location>
        <begin position="37"/>
        <end position="147"/>
    </location>
</feature>
<dbReference type="HAMAP" id="MF_01914">
    <property type="entry name" value="LPS_assembly_LptA"/>
    <property type="match status" value="1"/>
</dbReference>
<dbReference type="GO" id="GO:0009279">
    <property type="term" value="C:cell outer membrane"/>
    <property type="evidence" value="ECO:0007669"/>
    <property type="project" value="TreeGrafter"/>
</dbReference>
<sequence>MSSYLDRLLASGLIGLLVLVLPGIASALPEDREQPIHIEADEALRDEKQGFTRYSGNVKMDQGSLHIEADQITIYHVGEEADRILATGKPAHLQQQPDPAKGLIKARAETIEYMKNEQRIELRKSAHIEQDGSIVTGDFIDYLIDQQLVKAGSTLSGDTSRVQVVIPAQVLDNEEADSGATASE</sequence>
<dbReference type="Gene3D" id="2.60.450.10">
    <property type="entry name" value="Lipopolysaccharide (LPS) transport protein A like domain"/>
    <property type="match status" value="1"/>
</dbReference>
<keyword evidence="1 4" id="KW-0813">Transport</keyword>
<dbReference type="GO" id="GO:0015920">
    <property type="term" value="P:lipopolysaccharide transport"/>
    <property type="evidence" value="ECO:0007669"/>
    <property type="project" value="UniProtKB-UniRule"/>
</dbReference>
<gene>
    <name evidence="4 6" type="primary">lptA</name>
    <name evidence="6" type="ORF">C0039_05585</name>
</gene>
<dbReference type="OrthoDB" id="9795964at2"/>
<dbReference type="GO" id="GO:0017089">
    <property type="term" value="F:glycolipid transfer activity"/>
    <property type="evidence" value="ECO:0007669"/>
    <property type="project" value="TreeGrafter"/>
</dbReference>
<dbReference type="PANTHER" id="PTHR36504:SF1">
    <property type="entry name" value="LIPOPOLYSACCHARIDE EXPORT SYSTEM PROTEIN LPTA"/>
    <property type="match status" value="1"/>
</dbReference>
<evidence type="ECO:0000256" key="1">
    <source>
        <dbReference type="ARBA" id="ARBA00022448"/>
    </source>
</evidence>
<dbReference type="PANTHER" id="PTHR36504">
    <property type="entry name" value="LIPOPOLYSACCHARIDE EXPORT SYSTEM PROTEIN LPTA"/>
    <property type="match status" value="1"/>
</dbReference>
<organism evidence="6 7">
    <name type="scientific">Pseudohalioglobus lutimaris</name>
    <dbReference type="NCBI Taxonomy" id="1737061"/>
    <lineage>
        <taxon>Bacteria</taxon>
        <taxon>Pseudomonadati</taxon>
        <taxon>Pseudomonadota</taxon>
        <taxon>Gammaproteobacteria</taxon>
        <taxon>Cellvibrionales</taxon>
        <taxon>Halieaceae</taxon>
        <taxon>Pseudohalioglobus</taxon>
    </lineage>
</organism>
<comment type="similarity">
    <text evidence="4">Belongs to the LptA family.</text>
</comment>
<comment type="function">
    <text evidence="4">Involved in the assembly of lipopolysaccharide (LPS). Required for the translocation of LPS from the inner membrane to the outer membrane. May form a bridge between the inner membrane and the outer membrane, via interactions with LptC and LptD, thereby facilitating LPS transfer across the periplasm.</text>
</comment>
<dbReference type="AlphaFoldDB" id="A0A2N5X679"/>
<evidence type="ECO:0000256" key="3">
    <source>
        <dbReference type="ARBA" id="ARBA00022764"/>
    </source>
</evidence>
<reference evidence="6 7" key="1">
    <citation type="submission" date="2018-01" db="EMBL/GenBank/DDBJ databases">
        <title>The draft genome sequence of Halioglobus lutimaris HF004.</title>
        <authorList>
            <person name="Du Z.-J."/>
            <person name="Shi M.-J."/>
        </authorList>
    </citation>
    <scope>NUCLEOTIDE SEQUENCE [LARGE SCALE GENOMIC DNA]</scope>
    <source>
        <strain evidence="6 7">HF004</strain>
    </source>
</reference>
<comment type="subunit">
    <text evidence="4">Component of the lipopolysaccharide transport and assembly complex.</text>
</comment>
<comment type="caution">
    <text evidence="6">The sequence shown here is derived from an EMBL/GenBank/DDBJ whole genome shotgun (WGS) entry which is preliminary data.</text>
</comment>
<evidence type="ECO:0000259" key="5">
    <source>
        <dbReference type="Pfam" id="PF03968"/>
    </source>
</evidence>
<evidence type="ECO:0000313" key="7">
    <source>
        <dbReference type="Proteomes" id="UP000235005"/>
    </source>
</evidence>
<dbReference type="GO" id="GO:0030288">
    <property type="term" value="C:outer membrane-bounded periplasmic space"/>
    <property type="evidence" value="ECO:0007669"/>
    <property type="project" value="TreeGrafter"/>
</dbReference>
<keyword evidence="2" id="KW-0732">Signal</keyword>
<evidence type="ECO:0000256" key="2">
    <source>
        <dbReference type="ARBA" id="ARBA00022729"/>
    </source>
</evidence>
<dbReference type="InterPro" id="IPR014340">
    <property type="entry name" value="LptA"/>
</dbReference>
<protein>
    <recommendedName>
        <fullName evidence="4">Lipopolysaccharide export system protein LptA</fullName>
    </recommendedName>
</protein>
<dbReference type="Proteomes" id="UP000235005">
    <property type="component" value="Unassembled WGS sequence"/>
</dbReference>
<proteinExistence type="inferred from homology"/>
<keyword evidence="3 4" id="KW-0574">Periplasm</keyword>